<name>A0ABR7KYG1_9SPHI</name>
<organism evidence="1 2">
    <name type="scientific">Pedobacter fastidiosus</name>
    <dbReference type="NCBI Taxonomy" id="2765361"/>
    <lineage>
        <taxon>Bacteria</taxon>
        <taxon>Pseudomonadati</taxon>
        <taxon>Bacteroidota</taxon>
        <taxon>Sphingobacteriia</taxon>
        <taxon>Sphingobacteriales</taxon>
        <taxon>Sphingobacteriaceae</taxon>
        <taxon>Pedobacter</taxon>
    </lineage>
</organism>
<evidence type="ECO:0000313" key="2">
    <source>
        <dbReference type="Proteomes" id="UP000652755"/>
    </source>
</evidence>
<accession>A0ABR7KYG1</accession>
<comment type="caution">
    <text evidence="1">The sequence shown here is derived from an EMBL/GenBank/DDBJ whole genome shotgun (WGS) entry which is preliminary data.</text>
</comment>
<dbReference type="Proteomes" id="UP000652755">
    <property type="component" value="Unassembled WGS sequence"/>
</dbReference>
<proteinExistence type="predicted"/>
<protein>
    <submittedName>
        <fullName evidence="1">Uncharacterized protein</fullName>
    </submittedName>
</protein>
<evidence type="ECO:0000313" key="1">
    <source>
        <dbReference type="EMBL" id="MBC6113163.1"/>
    </source>
</evidence>
<dbReference type="EMBL" id="JACRYL010000039">
    <property type="protein sequence ID" value="MBC6113163.1"/>
    <property type="molecule type" value="Genomic_DNA"/>
</dbReference>
<gene>
    <name evidence="1" type="ORF">H7U22_22335</name>
</gene>
<keyword evidence="2" id="KW-1185">Reference proteome</keyword>
<dbReference type="RefSeq" id="WP_187073583.1">
    <property type="nucleotide sequence ID" value="NZ_JACRYL010000039.1"/>
</dbReference>
<sequence>MREGIIVSTARIDEFGCIRDENFQEIQFKIELYNEELKVGSHVGFEIEMTSHGLMAVEITSRYS</sequence>
<reference evidence="1 2" key="1">
    <citation type="submission" date="2020-08" db="EMBL/GenBank/DDBJ databases">
        <authorList>
            <person name="Sun Q."/>
            <person name="Inoue M."/>
        </authorList>
    </citation>
    <scope>NUCLEOTIDE SEQUENCE [LARGE SCALE GENOMIC DNA]</scope>
    <source>
        <strain evidence="1 2">CCM 8938</strain>
    </source>
</reference>